<reference evidence="1" key="1">
    <citation type="submission" date="2022-04" db="EMBL/GenBank/DDBJ databases">
        <title>Mucilaginibacter sp. RS28 isolated from freshwater.</title>
        <authorList>
            <person name="Ko S.-R."/>
        </authorList>
    </citation>
    <scope>NUCLEOTIDE SEQUENCE</scope>
    <source>
        <strain evidence="1">RS28</strain>
    </source>
</reference>
<evidence type="ECO:0000313" key="1">
    <source>
        <dbReference type="EMBL" id="MCJ8210446.1"/>
    </source>
</evidence>
<protein>
    <submittedName>
        <fullName evidence="1">Uncharacterized protein</fullName>
    </submittedName>
</protein>
<dbReference type="AlphaFoldDB" id="A0A9X1X3U2"/>
<organism evidence="1 2">
    <name type="scientific">Mucilaginibacter straminoryzae</name>
    <dbReference type="NCBI Taxonomy" id="2932774"/>
    <lineage>
        <taxon>Bacteria</taxon>
        <taxon>Pseudomonadati</taxon>
        <taxon>Bacteroidota</taxon>
        <taxon>Sphingobacteriia</taxon>
        <taxon>Sphingobacteriales</taxon>
        <taxon>Sphingobacteriaceae</taxon>
        <taxon>Mucilaginibacter</taxon>
    </lineage>
</organism>
<gene>
    <name evidence="1" type="ORF">MUY27_12080</name>
</gene>
<comment type="caution">
    <text evidence="1">The sequence shown here is derived from an EMBL/GenBank/DDBJ whole genome shotgun (WGS) entry which is preliminary data.</text>
</comment>
<dbReference type="EMBL" id="JALJEJ010000005">
    <property type="protein sequence ID" value="MCJ8210446.1"/>
    <property type="molecule type" value="Genomic_DNA"/>
</dbReference>
<evidence type="ECO:0000313" key="2">
    <source>
        <dbReference type="Proteomes" id="UP001139450"/>
    </source>
</evidence>
<accession>A0A9X1X3U2</accession>
<name>A0A9X1X3U2_9SPHI</name>
<dbReference type="Proteomes" id="UP001139450">
    <property type="component" value="Unassembled WGS sequence"/>
</dbReference>
<dbReference type="RefSeq" id="WP_245130287.1">
    <property type="nucleotide sequence ID" value="NZ_JALJEJ010000005.1"/>
</dbReference>
<keyword evidence="2" id="KW-1185">Reference proteome</keyword>
<proteinExistence type="predicted"/>
<sequence>MEDIKTISGTTEQEIWQTVEADLRADEDILSYEAVLLQDGRGINLYIDIDPGGGFEGGYELTQLSAKVKVDSAFRFAIHDEGFVDEIGKFFGMQDLETGFADLDHHIVIKTNHEDTVRTIFADADVRAVFTELENFDFGIHAGDEDADGPVLELNIDEGITDADRLRKIYHAFYHVLKGIETLP</sequence>